<dbReference type="PRINTS" id="PR00932">
    <property type="entry name" value="AMINO1PTASE"/>
</dbReference>
<evidence type="ECO:0000256" key="8">
    <source>
        <dbReference type="ARBA" id="ARBA00022833"/>
    </source>
</evidence>
<evidence type="ECO:0000256" key="1">
    <source>
        <dbReference type="ARBA" id="ARBA00001947"/>
    </source>
</evidence>
<organism evidence="13 14">
    <name type="scientific">Thermasporomyces composti</name>
    <dbReference type="NCBI Taxonomy" id="696763"/>
    <lineage>
        <taxon>Bacteria</taxon>
        <taxon>Bacillati</taxon>
        <taxon>Actinomycetota</taxon>
        <taxon>Actinomycetes</taxon>
        <taxon>Propionibacteriales</taxon>
        <taxon>Nocardioidaceae</taxon>
        <taxon>Thermasporomyces</taxon>
    </lineage>
</organism>
<dbReference type="PANTHER" id="PTHR28570">
    <property type="entry name" value="ASPARTYL AMINOPEPTIDASE"/>
    <property type="match status" value="1"/>
</dbReference>
<feature type="binding site" evidence="10">
    <location>
        <position position="160"/>
    </location>
    <ligand>
        <name>Zn(2+)</name>
        <dbReference type="ChEBI" id="CHEBI:29105"/>
    </ligand>
</feature>
<name>A0A3D9V6R3_THECX</name>
<dbReference type="SUPFAM" id="SSF53187">
    <property type="entry name" value="Zn-dependent exopeptidases"/>
    <property type="match status" value="1"/>
</dbReference>
<dbReference type="Gene3D" id="2.30.250.10">
    <property type="entry name" value="Aminopeptidase i, Domain 2"/>
    <property type="match status" value="1"/>
</dbReference>
<dbReference type="HAMAP" id="MF_00467">
    <property type="entry name" value="Aminopeptidase_M18_2"/>
    <property type="match status" value="1"/>
</dbReference>
<dbReference type="GO" id="GO:0008270">
    <property type="term" value="F:zinc ion binding"/>
    <property type="evidence" value="ECO:0007669"/>
    <property type="project" value="UniProtKB-UniRule"/>
</dbReference>
<keyword evidence="9 10" id="KW-0482">Metalloprotease</keyword>
<keyword evidence="14" id="KW-1185">Reference proteome</keyword>
<evidence type="ECO:0000256" key="5">
    <source>
        <dbReference type="ARBA" id="ARBA00022670"/>
    </source>
</evidence>
<dbReference type="Proteomes" id="UP000256485">
    <property type="component" value="Unassembled WGS sequence"/>
</dbReference>
<accession>A0A3D9V6R3</accession>
<dbReference type="EC" id="3.4.11.-" evidence="10"/>
<dbReference type="CDD" id="cd05658">
    <property type="entry name" value="M18_DAP"/>
    <property type="match status" value="1"/>
</dbReference>
<comment type="caution">
    <text evidence="13">The sequence shown here is derived from an EMBL/GenBank/DDBJ whole genome shotgun (WGS) entry which is preliminary data.</text>
</comment>
<dbReference type="GO" id="GO:0004177">
    <property type="term" value="F:aminopeptidase activity"/>
    <property type="evidence" value="ECO:0007669"/>
    <property type="project" value="UniProtKB-UniRule"/>
</dbReference>
<dbReference type="PANTHER" id="PTHR28570:SF3">
    <property type="entry name" value="ASPARTYL AMINOPEPTIDASE"/>
    <property type="match status" value="1"/>
</dbReference>
<dbReference type="AlphaFoldDB" id="A0A3D9V6R3"/>
<evidence type="ECO:0000256" key="2">
    <source>
        <dbReference type="ARBA" id="ARBA00008290"/>
    </source>
</evidence>
<reference evidence="13 14" key="1">
    <citation type="submission" date="2018-08" db="EMBL/GenBank/DDBJ databases">
        <title>Sequencing the genomes of 1000 actinobacteria strains.</title>
        <authorList>
            <person name="Klenk H.-P."/>
        </authorList>
    </citation>
    <scope>NUCLEOTIDE SEQUENCE [LARGE SCALE GENOMIC DNA]</scope>
    <source>
        <strain evidence="13 14">DSM 22891</strain>
    </source>
</reference>
<evidence type="ECO:0000256" key="9">
    <source>
        <dbReference type="ARBA" id="ARBA00023049"/>
    </source>
</evidence>
<protein>
    <recommendedName>
        <fullName evidence="3 10">Probable M18 family aminopeptidase 2</fullName>
        <ecNumber evidence="10">3.4.11.-</ecNumber>
    </recommendedName>
</protein>
<evidence type="ECO:0000256" key="3">
    <source>
        <dbReference type="ARBA" id="ARBA00014897"/>
    </source>
</evidence>
<proteinExistence type="inferred from homology"/>
<evidence type="ECO:0000256" key="10">
    <source>
        <dbReference type="HAMAP-Rule" id="MF_00467"/>
    </source>
</evidence>
<dbReference type="GO" id="GO:0005737">
    <property type="term" value="C:cytoplasm"/>
    <property type="evidence" value="ECO:0007669"/>
    <property type="project" value="UniProtKB-ARBA"/>
</dbReference>
<comment type="similarity">
    <text evidence="2 10 11">Belongs to the peptidase M18 family.</text>
</comment>
<dbReference type="InterPro" id="IPR023358">
    <property type="entry name" value="Peptidase_M18_dom2"/>
</dbReference>
<dbReference type="GO" id="GO:0006508">
    <property type="term" value="P:proteolysis"/>
    <property type="evidence" value="ECO:0007669"/>
    <property type="project" value="UniProtKB-UniRule"/>
</dbReference>
<evidence type="ECO:0000256" key="7">
    <source>
        <dbReference type="ARBA" id="ARBA00022801"/>
    </source>
</evidence>
<keyword evidence="7 10" id="KW-0378">Hydrolase</keyword>
<evidence type="ECO:0000256" key="11">
    <source>
        <dbReference type="RuleBase" id="RU004386"/>
    </source>
</evidence>
<keyword evidence="6 10" id="KW-0479">Metal-binding</keyword>
<dbReference type="RefSeq" id="WP_211310442.1">
    <property type="nucleotide sequence ID" value="NZ_QTUC01000001.1"/>
</dbReference>
<feature type="binding site" evidence="10">
    <location>
        <position position="408"/>
    </location>
    <ligand>
        <name>Zn(2+)</name>
        <dbReference type="ChEBI" id="CHEBI:29105"/>
    </ligand>
</feature>
<evidence type="ECO:0000313" key="13">
    <source>
        <dbReference type="EMBL" id="REF34725.1"/>
    </source>
</evidence>
<keyword evidence="8 10" id="KW-0862">Zinc</keyword>
<dbReference type="EMBL" id="QTUC01000001">
    <property type="protein sequence ID" value="REF34725.1"/>
    <property type="molecule type" value="Genomic_DNA"/>
</dbReference>
<keyword evidence="4 10" id="KW-0031">Aminopeptidase</keyword>
<dbReference type="Gene3D" id="3.40.630.10">
    <property type="entry name" value="Zn peptidases"/>
    <property type="match status" value="1"/>
</dbReference>
<sequence>MTAAASDAFFHADQMCAFIDAAPSPFHACAEAAARLEAAGFQELEETERWPREAGRYYVRQSGSLVAWSTEAARGPGTPFRIVGAHTDSPNLRIKPYPDRAQAGWQLLAAEPYGGALLNSWLDRDLGLSGRVSVRAAKGVEERLLKVDRPILRVPQLAIHLDREIRETGVRLNPQQHLHPVWGVGTSPADFTAFLADELEVAAEDIVSWELMTHDVAPSRRIGRDGDLVSAPRLDNLGTTYAGLQALLSAVESPTEGVVPLLVLFDHEEVGSVSERGAASTLLPRVLERVVLAAGGDREDLLRALAGSICASGDMAHATHPNYPDRHEPAHLIQVNGGPVLKVNVNLRYATDARGAAAFARACEQAGVPMQRFVNRADLPCGSTVGPITAAGIGVTTVDVGAPQLAMHSARELCGAADPGMYVAALAAFLAPAD</sequence>
<evidence type="ECO:0000256" key="6">
    <source>
        <dbReference type="ARBA" id="ARBA00022723"/>
    </source>
</evidence>
<comment type="cofactor">
    <cofactor evidence="1 10 12">
        <name>Zn(2+)</name>
        <dbReference type="ChEBI" id="CHEBI:29105"/>
    </cofactor>
</comment>
<keyword evidence="5 10" id="KW-0645">Protease</keyword>
<dbReference type="Pfam" id="PF02127">
    <property type="entry name" value="Peptidase_M18"/>
    <property type="match status" value="1"/>
</dbReference>
<dbReference type="SUPFAM" id="SSF101821">
    <property type="entry name" value="Aminopeptidase/glucanase lid domain"/>
    <property type="match status" value="1"/>
</dbReference>
<evidence type="ECO:0000313" key="14">
    <source>
        <dbReference type="Proteomes" id="UP000256485"/>
    </source>
</evidence>
<dbReference type="InterPro" id="IPR001948">
    <property type="entry name" value="Peptidase_M18"/>
</dbReference>
<evidence type="ECO:0000256" key="12">
    <source>
        <dbReference type="RuleBase" id="RU004387"/>
    </source>
</evidence>
<dbReference type="GO" id="GO:0008237">
    <property type="term" value="F:metallopeptidase activity"/>
    <property type="evidence" value="ECO:0007669"/>
    <property type="project" value="UniProtKB-UniRule"/>
</dbReference>
<feature type="binding site" evidence="10">
    <location>
        <position position="86"/>
    </location>
    <ligand>
        <name>Zn(2+)</name>
        <dbReference type="ChEBI" id="CHEBI:29105"/>
    </ligand>
</feature>
<gene>
    <name evidence="10" type="primary">apeB</name>
    <name evidence="13" type="ORF">DFJ64_0089</name>
</gene>
<evidence type="ECO:0000256" key="4">
    <source>
        <dbReference type="ARBA" id="ARBA00022438"/>
    </source>
</evidence>
<dbReference type="InterPro" id="IPR022984">
    <property type="entry name" value="M18_aminopeptidase_2"/>
</dbReference>
<dbReference type="NCBIfam" id="NF002759">
    <property type="entry name" value="PRK02813.1"/>
    <property type="match status" value="1"/>
</dbReference>